<name>A0A168KJI0_ABSGL</name>
<evidence type="ECO:0000256" key="1">
    <source>
        <dbReference type="SAM" id="MobiDB-lite"/>
    </source>
</evidence>
<dbReference type="InParanoid" id="A0A168KJI0"/>
<dbReference type="PANTHER" id="PTHR31605:SF0">
    <property type="entry name" value="GLYCEROL-3-PHOSPHATE O-ACYLTRANSFERASE 1"/>
    <property type="match status" value="1"/>
</dbReference>
<dbReference type="OMA" id="LPLIWIT"/>
<protein>
    <recommendedName>
        <fullName evidence="5">Phospholipid/glycerol acyltransferase domain-containing protein</fullName>
    </recommendedName>
</protein>
<sequence>MNEISPAGITYGLVSGTFRIVSHIFFREIKTSGSHHVPMDSPVIFLVGPHHSQFVDVPVVRPQDSVSKGTGLILYDPDNDPFILHGQGTRFTQELHTRDFVLFGRNHKVHVAKVISDTECEITHKVQVADEPGKPVAFKIAPHVDQTPVYTEVNHYLNNNECITIFPEGGSHDRSEMLPLKGLNYFHPDRFRSRVVVSFGQPLSIDPKDVELFKQGGKGKREAVTKLMDQSDEAFKAVTTSAPDYDALMVIQAARRLYAPAKQVRPTIQQVVKMNQHFGVGWAKLSDDPRQQELSRKVKIYNDTLKLFGIRDHQVEKLDITPLRAASLLLRRLIKLVVLAGFGAPAYISNLPITILIHFISKKKQSEALAGSMVKIKAKDVLATSITPLFLAIRNPAVGKLLREMRKNLSHDITDFVNQHADIILPDDERQARRKDEAIHFSIPETQDIEQDDDDDQQQQEEQQAMESVVLLVDNDEQAMTDTMTTGSQSVEAY</sequence>
<evidence type="ECO:0000256" key="2">
    <source>
        <dbReference type="SAM" id="Phobius"/>
    </source>
</evidence>
<evidence type="ECO:0000313" key="4">
    <source>
        <dbReference type="Proteomes" id="UP000078561"/>
    </source>
</evidence>
<accession>A0A168KJI0</accession>
<dbReference type="InterPro" id="IPR052744">
    <property type="entry name" value="GPAT/DAPAT"/>
</dbReference>
<proteinExistence type="predicted"/>
<dbReference type="GO" id="GO:0008654">
    <property type="term" value="P:phospholipid biosynthetic process"/>
    <property type="evidence" value="ECO:0007669"/>
    <property type="project" value="TreeGrafter"/>
</dbReference>
<feature type="compositionally biased region" description="Acidic residues" evidence="1">
    <location>
        <begin position="447"/>
        <end position="459"/>
    </location>
</feature>
<dbReference type="Proteomes" id="UP000078561">
    <property type="component" value="Unassembled WGS sequence"/>
</dbReference>
<keyword evidence="2" id="KW-1133">Transmembrane helix</keyword>
<keyword evidence="2" id="KW-0812">Transmembrane</keyword>
<keyword evidence="2" id="KW-0472">Membrane</keyword>
<keyword evidence="4" id="KW-1185">Reference proteome</keyword>
<gene>
    <name evidence="3" type="primary">ABSGL_00053.1 scaffold 129</name>
</gene>
<dbReference type="GO" id="GO:0016287">
    <property type="term" value="F:glycerone-phosphate O-acyltransferase activity"/>
    <property type="evidence" value="ECO:0007669"/>
    <property type="project" value="TreeGrafter"/>
</dbReference>
<feature type="compositionally biased region" description="Polar residues" evidence="1">
    <location>
        <begin position="480"/>
        <end position="494"/>
    </location>
</feature>
<dbReference type="PANTHER" id="PTHR31605">
    <property type="entry name" value="GLYCEROL-3-PHOSPHATE O-ACYLTRANSFERASE 1"/>
    <property type="match status" value="1"/>
</dbReference>
<feature type="transmembrane region" description="Helical" evidence="2">
    <location>
        <begin position="336"/>
        <end position="360"/>
    </location>
</feature>
<dbReference type="EMBL" id="LT549931">
    <property type="protein sequence ID" value="SAL94767.1"/>
    <property type="molecule type" value="Genomic_DNA"/>
</dbReference>
<dbReference type="STRING" id="4829.A0A168KJI0"/>
<dbReference type="GO" id="GO:0004366">
    <property type="term" value="F:glycerol-3-phosphate O-acyltransferase activity"/>
    <property type="evidence" value="ECO:0007669"/>
    <property type="project" value="TreeGrafter"/>
</dbReference>
<evidence type="ECO:0008006" key="5">
    <source>
        <dbReference type="Google" id="ProtNLM"/>
    </source>
</evidence>
<dbReference type="OrthoDB" id="2427554at2759"/>
<evidence type="ECO:0000313" key="3">
    <source>
        <dbReference type="EMBL" id="SAL94767.1"/>
    </source>
</evidence>
<feature type="region of interest" description="Disordered" evidence="1">
    <location>
        <begin position="442"/>
        <end position="494"/>
    </location>
</feature>
<dbReference type="AlphaFoldDB" id="A0A168KJI0"/>
<organism evidence="3">
    <name type="scientific">Absidia glauca</name>
    <name type="common">Pin mould</name>
    <dbReference type="NCBI Taxonomy" id="4829"/>
    <lineage>
        <taxon>Eukaryota</taxon>
        <taxon>Fungi</taxon>
        <taxon>Fungi incertae sedis</taxon>
        <taxon>Mucoromycota</taxon>
        <taxon>Mucoromycotina</taxon>
        <taxon>Mucoromycetes</taxon>
        <taxon>Mucorales</taxon>
        <taxon>Cunninghamellaceae</taxon>
        <taxon>Absidia</taxon>
    </lineage>
</organism>
<reference evidence="3" key="1">
    <citation type="submission" date="2016-04" db="EMBL/GenBank/DDBJ databases">
        <authorList>
            <person name="Evans L.H."/>
            <person name="Alamgir A."/>
            <person name="Owens N."/>
            <person name="Weber N.D."/>
            <person name="Virtaneva K."/>
            <person name="Barbian K."/>
            <person name="Babar A."/>
            <person name="Rosenke K."/>
        </authorList>
    </citation>
    <scope>NUCLEOTIDE SEQUENCE [LARGE SCALE GENOMIC DNA]</scope>
    <source>
        <strain evidence="3">CBS 101.48</strain>
    </source>
</reference>